<feature type="transmembrane region" description="Helical" evidence="1">
    <location>
        <begin position="29"/>
        <end position="55"/>
    </location>
</feature>
<organism evidence="2 3">
    <name type="scientific">Megalops atlanticus</name>
    <name type="common">Tarpon</name>
    <name type="synonym">Clupea gigantea</name>
    <dbReference type="NCBI Taxonomy" id="7932"/>
    <lineage>
        <taxon>Eukaryota</taxon>
        <taxon>Metazoa</taxon>
        <taxon>Chordata</taxon>
        <taxon>Craniata</taxon>
        <taxon>Vertebrata</taxon>
        <taxon>Euteleostomi</taxon>
        <taxon>Actinopterygii</taxon>
        <taxon>Neopterygii</taxon>
        <taxon>Teleostei</taxon>
        <taxon>Elopiformes</taxon>
        <taxon>Megalopidae</taxon>
        <taxon>Megalops</taxon>
    </lineage>
</organism>
<evidence type="ECO:0000313" key="2">
    <source>
        <dbReference type="EMBL" id="KAG7487922.1"/>
    </source>
</evidence>
<sequence>MCVSVHFHNSVQAQPRLLQKTYKGGLRSFLSYGLIFSFFFVFVFFVCFYFTVVVFDGLYLRARGFRVCRVPIFPPFSSRRGYFLRNPVQVRLGELLVRGLRTFPWLGLLSSIYTDTPFRLTKVKEFPRVERFAG</sequence>
<dbReference type="AlphaFoldDB" id="A0A9D3QEK1"/>
<protein>
    <recommendedName>
        <fullName evidence="4">Transmembrane protein</fullName>
    </recommendedName>
</protein>
<keyword evidence="1" id="KW-0472">Membrane</keyword>
<dbReference type="Proteomes" id="UP001046870">
    <property type="component" value="Chromosome 2"/>
</dbReference>
<proteinExistence type="predicted"/>
<name>A0A9D3QEK1_MEGAT</name>
<gene>
    <name evidence="2" type="ORF">MATL_G00028600</name>
</gene>
<keyword evidence="1" id="KW-0812">Transmembrane</keyword>
<accession>A0A9D3QEK1</accession>
<dbReference type="EMBL" id="JAFDVH010000002">
    <property type="protein sequence ID" value="KAG7487922.1"/>
    <property type="molecule type" value="Genomic_DNA"/>
</dbReference>
<evidence type="ECO:0000256" key="1">
    <source>
        <dbReference type="SAM" id="Phobius"/>
    </source>
</evidence>
<reference evidence="2" key="1">
    <citation type="submission" date="2021-01" db="EMBL/GenBank/DDBJ databases">
        <authorList>
            <person name="Zahm M."/>
            <person name="Roques C."/>
            <person name="Cabau C."/>
            <person name="Klopp C."/>
            <person name="Donnadieu C."/>
            <person name="Jouanno E."/>
            <person name="Lampietro C."/>
            <person name="Louis A."/>
            <person name="Herpin A."/>
            <person name="Echchiki A."/>
            <person name="Berthelot C."/>
            <person name="Parey E."/>
            <person name="Roest-Crollius H."/>
            <person name="Braasch I."/>
            <person name="Postlethwait J."/>
            <person name="Bobe J."/>
            <person name="Montfort J."/>
            <person name="Bouchez O."/>
            <person name="Begum T."/>
            <person name="Mejri S."/>
            <person name="Adams A."/>
            <person name="Chen W.-J."/>
            <person name="Guiguen Y."/>
        </authorList>
    </citation>
    <scope>NUCLEOTIDE SEQUENCE</scope>
    <source>
        <strain evidence="2">YG-15Mar2019-1</strain>
        <tissue evidence="2">Brain</tissue>
    </source>
</reference>
<evidence type="ECO:0008006" key="4">
    <source>
        <dbReference type="Google" id="ProtNLM"/>
    </source>
</evidence>
<keyword evidence="1" id="KW-1133">Transmembrane helix</keyword>
<keyword evidence="3" id="KW-1185">Reference proteome</keyword>
<evidence type="ECO:0000313" key="3">
    <source>
        <dbReference type="Proteomes" id="UP001046870"/>
    </source>
</evidence>
<comment type="caution">
    <text evidence="2">The sequence shown here is derived from an EMBL/GenBank/DDBJ whole genome shotgun (WGS) entry which is preliminary data.</text>
</comment>